<reference evidence="2 3" key="1">
    <citation type="submission" date="2019-05" db="EMBL/GenBank/DDBJ databases">
        <title>Another draft genome of Portunus trituberculatus and its Hox gene families provides insights of decapod evolution.</title>
        <authorList>
            <person name="Jeong J.-H."/>
            <person name="Song I."/>
            <person name="Kim S."/>
            <person name="Choi T."/>
            <person name="Kim D."/>
            <person name="Ryu S."/>
            <person name="Kim W."/>
        </authorList>
    </citation>
    <scope>NUCLEOTIDE SEQUENCE [LARGE SCALE GENOMIC DNA]</scope>
    <source>
        <tissue evidence="2">Muscle</tissue>
    </source>
</reference>
<dbReference type="InterPro" id="IPR052992">
    <property type="entry name" value="SDR_member_12"/>
</dbReference>
<dbReference type="AlphaFoldDB" id="A0A5B7EJT5"/>
<sequence length="266" mass="28937">MDCGKMRLMKDNLRTPAQGADTVVWLAISKAALKHPSGLFFQDREPVSTHFPLAWTKSSIEEEDILMNNIQEIYSQIYNKVMAGASVSPTTEPPPPPPASAEPQATDKGQEEEILPHPLATESEAAKFPVLPPPPPPAEKIVPVKSEVEVAEIHAPPLDTNEDTSNDTSNTSEEQMVERREGEGASEEDSSEENNSKDAKPAVEEREPAETTKPEETKETKESEAISSPLERTEATGKETGDKKEELQDVGDDSSSASIEQGIPEP</sequence>
<dbReference type="OrthoDB" id="417891at2759"/>
<gene>
    <name evidence="2" type="primary">DHRS12_4</name>
    <name evidence="2" type="ORF">E2C01_028110</name>
</gene>
<feature type="compositionally biased region" description="Pro residues" evidence="1">
    <location>
        <begin position="91"/>
        <end position="100"/>
    </location>
</feature>
<accession>A0A5B7EJT5</accession>
<evidence type="ECO:0000256" key="1">
    <source>
        <dbReference type="SAM" id="MobiDB-lite"/>
    </source>
</evidence>
<protein>
    <submittedName>
        <fullName evidence="2">Dehydrogenase/reductase SDR family member 12</fullName>
    </submittedName>
</protein>
<comment type="caution">
    <text evidence="2">The sequence shown here is derived from an EMBL/GenBank/DDBJ whole genome shotgun (WGS) entry which is preliminary data.</text>
</comment>
<dbReference type="EMBL" id="VSRR010003109">
    <property type="protein sequence ID" value="MPC34711.1"/>
    <property type="molecule type" value="Genomic_DNA"/>
</dbReference>
<evidence type="ECO:0000313" key="2">
    <source>
        <dbReference type="EMBL" id="MPC34711.1"/>
    </source>
</evidence>
<dbReference type="PANTHER" id="PTHR44656">
    <property type="entry name" value="DEHYDROGENASE/REDUCTASE SDR FAMILY MEMBER 12"/>
    <property type="match status" value="1"/>
</dbReference>
<keyword evidence="3" id="KW-1185">Reference proteome</keyword>
<dbReference type="PANTHER" id="PTHR44656:SF7">
    <property type="entry name" value="DEHYDROGENASE_REDUCTASE SDR FAMILY MEMBER 12"/>
    <property type="match status" value="1"/>
</dbReference>
<evidence type="ECO:0000313" key="3">
    <source>
        <dbReference type="Proteomes" id="UP000324222"/>
    </source>
</evidence>
<feature type="region of interest" description="Disordered" evidence="1">
    <location>
        <begin position="85"/>
        <end position="266"/>
    </location>
</feature>
<feature type="compositionally biased region" description="Basic and acidic residues" evidence="1">
    <location>
        <begin position="194"/>
        <end position="224"/>
    </location>
</feature>
<proteinExistence type="predicted"/>
<organism evidence="2 3">
    <name type="scientific">Portunus trituberculatus</name>
    <name type="common">Swimming crab</name>
    <name type="synonym">Neptunus trituberculatus</name>
    <dbReference type="NCBI Taxonomy" id="210409"/>
    <lineage>
        <taxon>Eukaryota</taxon>
        <taxon>Metazoa</taxon>
        <taxon>Ecdysozoa</taxon>
        <taxon>Arthropoda</taxon>
        <taxon>Crustacea</taxon>
        <taxon>Multicrustacea</taxon>
        <taxon>Malacostraca</taxon>
        <taxon>Eumalacostraca</taxon>
        <taxon>Eucarida</taxon>
        <taxon>Decapoda</taxon>
        <taxon>Pleocyemata</taxon>
        <taxon>Brachyura</taxon>
        <taxon>Eubrachyura</taxon>
        <taxon>Portunoidea</taxon>
        <taxon>Portunidae</taxon>
        <taxon>Portuninae</taxon>
        <taxon>Portunus</taxon>
    </lineage>
</organism>
<name>A0A5B7EJT5_PORTR</name>
<feature type="compositionally biased region" description="Basic and acidic residues" evidence="1">
    <location>
        <begin position="231"/>
        <end position="247"/>
    </location>
</feature>
<dbReference type="Proteomes" id="UP000324222">
    <property type="component" value="Unassembled WGS sequence"/>
</dbReference>